<evidence type="ECO:0000259" key="2">
    <source>
        <dbReference type="PROSITE" id="PS50181"/>
    </source>
</evidence>
<dbReference type="InterPro" id="IPR001810">
    <property type="entry name" value="F-box_dom"/>
</dbReference>
<comment type="caution">
    <text evidence="3">The sequence shown here is derived from an EMBL/GenBank/DDBJ whole genome shotgun (WGS) entry which is preliminary data.</text>
</comment>
<organism evidence="3 4">
    <name type="scientific">Trichomonascus ciferrii</name>
    <dbReference type="NCBI Taxonomy" id="44093"/>
    <lineage>
        <taxon>Eukaryota</taxon>
        <taxon>Fungi</taxon>
        <taxon>Dikarya</taxon>
        <taxon>Ascomycota</taxon>
        <taxon>Saccharomycotina</taxon>
        <taxon>Dipodascomycetes</taxon>
        <taxon>Dipodascales</taxon>
        <taxon>Trichomonascaceae</taxon>
        <taxon>Trichomonascus</taxon>
        <taxon>Trichomonascus ciferrii complex</taxon>
    </lineage>
</organism>
<dbReference type="Gene3D" id="3.80.10.10">
    <property type="entry name" value="Ribonuclease Inhibitor"/>
    <property type="match status" value="1"/>
</dbReference>
<proteinExistence type="predicted"/>
<sequence length="831" mass="95623">MTVETIREGEYCKYIRGPYYKLPEVPDKLAASLPIERIPRFTGNEEDFFDWASQVNGFIASFSPYFGRDEFRELTISKLPGRYKTYLRSLADSIEHYYNLFDILGKIIVPNGPASGIRNDLSTTAINLFDIDVTAIRDYLEKHRILCQMNGWSDEESTRDLFNTLSSPISGAILDLWSRKVPYQQALDAAERLVRTVGAKAKSELQSDNSIDLKNVDRTSIMAIIGKLCDVWVKKYGEDVRFTEFEPFNPDGPYDEDRLYEAIIQRGTSMATKKARDAILEAKSAERKPCPKKMPSKQGTSSKPPLQNVTTGGRLDPAATANSISRKKTNVLDLPNELLETVSEFLPLRTFLNLQITCKAFREVLGKRLWRTIYIADTFEVKKVDLLPYERTCSPLTVLHPACCHRRCIKITDSNVESFIKTVKQSEKKNQEGDQVLWGLAQVQRIVFMLENNCRWREAGRNPRDEISDSVGFLKVIERILMRHCPHITEVNLQDLVPTEQSIKFFQRFHEKYPNAIFNAECYVWPPGKEARVLYNEVVKLENLRFLMIWLPAENINQLIKENELPDGITSFCIASFQDMVISPKDLKKFFSKTTTLRNLYLSYQMDITPYSLEWVPTTVEHLSTHNGREDGKKVTSHRGEFEFMQAMEIKLCNETATIFDKYTFPNLRYLNLAYAEVGTLSWKRKHINIFASCPNLKEFVCIGADLVNWVDQPVPSIESLITMGGVLNMDLDLDPLRSVETLRKLTNLRSILVNIYGHYGESFNHLEHTKFVVNSCSQLKQFFYNSDRSFNSSGYYTQNHQEEYNAGFGGFPMDLKSYEVEIRKVRRVLA</sequence>
<name>A0A642UX29_9ASCO</name>
<dbReference type="PROSITE" id="PS50181">
    <property type="entry name" value="FBOX"/>
    <property type="match status" value="1"/>
</dbReference>
<feature type="domain" description="F-box" evidence="2">
    <location>
        <begin position="328"/>
        <end position="373"/>
    </location>
</feature>
<dbReference type="VEuPathDB" id="FungiDB:TRICI_005506"/>
<dbReference type="OrthoDB" id="28868at2759"/>
<dbReference type="EMBL" id="SWFS01000430">
    <property type="protein sequence ID" value="KAA8904456.1"/>
    <property type="molecule type" value="Genomic_DNA"/>
</dbReference>
<dbReference type="AlphaFoldDB" id="A0A642UX29"/>
<evidence type="ECO:0000313" key="3">
    <source>
        <dbReference type="EMBL" id="KAA8904456.1"/>
    </source>
</evidence>
<dbReference type="SMART" id="SM00256">
    <property type="entry name" value="FBOX"/>
    <property type="match status" value="1"/>
</dbReference>
<gene>
    <name evidence="3" type="ORF">TRICI_005506</name>
</gene>
<dbReference type="Pfam" id="PF12937">
    <property type="entry name" value="F-box-like"/>
    <property type="match status" value="1"/>
</dbReference>
<keyword evidence="4" id="KW-1185">Reference proteome</keyword>
<evidence type="ECO:0000256" key="1">
    <source>
        <dbReference type="SAM" id="MobiDB-lite"/>
    </source>
</evidence>
<reference evidence="3" key="1">
    <citation type="journal article" date="2019" name="G3 (Bethesda)">
        <title>Genome Assemblies of Two Rare Opportunistic Yeast Pathogens: Diutina rugosa (syn. Candida rugosa) and Trichomonascus ciferrii (syn. Candida ciferrii).</title>
        <authorList>
            <person name="Mixao V."/>
            <person name="Saus E."/>
            <person name="Hansen A.P."/>
            <person name="Lass-Florl C."/>
            <person name="Gabaldon T."/>
        </authorList>
    </citation>
    <scope>NUCLEOTIDE SEQUENCE</scope>
    <source>
        <strain evidence="3">CBS 4856</strain>
    </source>
</reference>
<protein>
    <recommendedName>
        <fullName evidence="2">F-box domain-containing protein</fullName>
    </recommendedName>
</protein>
<dbReference type="InterPro" id="IPR032675">
    <property type="entry name" value="LRR_dom_sf"/>
</dbReference>
<evidence type="ECO:0000313" key="4">
    <source>
        <dbReference type="Proteomes" id="UP000761534"/>
    </source>
</evidence>
<dbReference type="SUPFAM" id="SSF81383">
    <property type="entry name" value="F-box domain"/>
    <property type="match status" value="1"/>
</dbReference>
<feature type="compositionally biased region" description="Polar residues" evidence="1">
    <location>
        <begin position="297"/>
        <end position="311"/>
    </location>
</feature>
<feature type="region of interest" description="Disordered" evidence="1">
    <location>
        <begin position="284"/>
        <end position="320"/>
    </location>
</feature>
<dbReference type="InterPro" id="IPR036047">
    <property type="entry name" value="F-box-like_dom_sf"/>
</dbReference>
<dbReference type="Gene3D" id="1.20.1280.50">
    <property type="match status" value="1"/>
</dbReference>
<accession>A0A642UX29</accession>
<dbReference type="SUPFAM" id="SSF52047">
    <property type="entry name" value="RNI-like"/>
    <property type="match status" value="1"/>
</dbReference>
<dbReference type="Proteomes" id="UP000761534">
    <property type="component" value="Unassembled WGS sequence"/>
</dbReference>